<comment type="caution">
    <text evidence="1">The sequence shown here is derived from an EMBL/GenBank/DDBJ whole genome shotgun (WGS) entry which is preliminary data.</text>
</comment>
<dbReference type="AlphaFoldDB" id="A0A0C1U6U3"/>
<reference evidence="1 2" key="1">
    <citation type="journal article" date="2015" name="Infect. Genet. Evol.">
        <title>Genomic sequences of six botulinum neurotoxin-producing strains representing three clostridial species illustrate the mobility and diversity of botulinum neurotoxin genes.</title>
        <authorList>
            <person name="Smith T.J."/>
            <person name="Hill K.K."/>
            <person name="Xie G."/>
            <person name="Foley B.T."/>
            <person name="Williamson C.H."/>
            <person name="Foster J.T."/>
            <person name="Johnson S.L."/>
            <person name="Chertkov O."/>
            <person name="Teshima H."/>
            <person name="Gibbons H.S."/>
            <person name="Johnsky L.A."/>
            <person name="Karavis M.A."/>
            <person name="Smith L.A."/>
        </authorList>
    </citation>
    <scope>NUCLEOTIDE SEQUENCE [LARGE SCALE GENOMIC DNA]</scope>
    <source>
        <strain evidence="1 2">CDC 2741</strain>
    </source>
</reference>
<dbReference type="RefSeq" id="WP_039631560.1">
    <property type="nucleotide sequence ID" value="NZ_AYSO01000014.1"/>
</dbReference>
<dbReference type="STRING" id="29341.RSJ17_09240"/>
<proteinExistence type="predicted"/>
<evidence type="ECO:0000313" key="1">
    <source>
        <dbReference type="EMBL" id="KIE47478.1"/>
    </source>
</evidence>
<protein>
    <submittedName>
        <fullName evidence="1">Uncharacterized protein</fullName>
    </submittedName>
</protein>
<sequence>MEDNRYGQYTIYKYEIEERYPYNIEAQIEYAKNKGDKQFYIMFLCETCEKISNSANGAIESFNFTPYQINSIFKALAFAIQNIAIEDDEHKLKYIESKLVPTVGGIIRQSKGRITVK</sequence>
<evidence type="ECO:0000313" key="2">
    <source>
        <dbReference type="Proteomes" id="UP000031366"/>
    </source>
</evidence>
<organism evidence="1 2">
    <name type="scientific">Clostridium argentinense CDC 2741</name>
    <dbReference type="NCBI Taxonomy" id="1418104"/>
    <lineage>
        <taxon>Bacteria</taxon>
        <taxon>Bacillati</taxon>
        <taxon>Bacillota</taxon>
        <taxon>Clostridia</taxon>
        <taxon>Eubacteriales</taxon>
        <taxon>Clostridiaceae</taxon>
        <taxon>Clostridium</taxon>
    </lineage>
</organism>
<name>A0A0C1U6U3_9CLOT</name>
<gene>
    <name evidence="1" type="ORF">U732_3111</name>
</gene>
<dbReference type="EMBL" id="AYSO01000014">
    <property type="protein sequence ID" value="KIE47478.1"/>
    <property type="molecule type" value="Genomic_DNA"/>
</dbReference>
<keyword evidence="2" id="KW-1185">Reference proteome</keyword>
<accession>A0A0C1U6U3</accession>
<dbReference type="Proteomes" id="UP000031366">
    <property type="component" value="Unassembled WGS sequence"/>
</dbReference>